<dbReference type="EMBL" id="MG670586">
    <property type="protein sequence ID" value="AUG84808.1"/>
    <property type="molecule type" value="Genomic_DNA"/>
</dbReference>
<evidence type="ECO:0000313" key="2">
    <source>
        <dbReference type="Proteomes" id="UP000241261"/>
    </source>
</evidence>
<accession>A0A2H5BFQ1</accession>
<dbReference type="OrthoDB" id="13810at10239"/>
<evidence type="ECO:0000313" key="1">
    <source>
        <dbReference type="EMBL" id="AUG84808.1"/>
    </source>
</evidence>
<dbReference type="GeneID" id="40098809"/>
<dbReference type="KEGG" id="vg:40098809"/>
<protein>
    <submittedName>
        <fullName evidence="1">Tail terminator</fullName>
    </submittedName>
</protein>
<organism evidence="1 2">
    <name type="scientific">Microbacterium phage Dismas</name>
    <dbReference type="NCBI Taxonomy" id="2065199"/>
    <lineage>
        <taxon>Viruses</taxon>
        <taxon>Duplodnaviria</taxon>
        <taxon>Heunggongvirae</taxon>
        <taxon>Uroviricota</taxon>
        <taxon>Caudoviricetes</taxon>
        <taxon>Dismasvirus</taxon>
        <taxon>Dismasvirus dismas</taxon>
    </lineage>
</organism>
<dbReference type="RefSeq" id="YP_009622072.1">
    <property type="nucleotide sequence ID" value="NC_042099.1"/>
</dbReference>
<dbReference type="Proteomes" id="UP000241261">
    <property type="component" value="Segment"/>
</dbReference>
<keyword evidence="2" id="KW-1185">Reference proteome</keyword>
<sequence length="133" mass="14476">MPDQLLTPADVEQAIIDELSPLYTVGTSIPDPRPNLFLRVVATGGGQLNLVQDEPLVTLEAFGLRETQARGALDSALARLELAVRKRGMIGSEPVSRLRIAGLPQNYPLPSVPSHKRYISTIAPAVRRRITTL</sequence>
<reference evidence="1 2" key="1">
    <citation type="submission" date="2017-12" db="EMBL/GenBank/DDBJ databases">
        <authorList>
            <person name="Tomczak R."/>
            <person name="Garlena R.A."/>
            <person name="Russell D.A."/>
            <person name="Pope W.H."/>
            <person name="Jacobs-Sera D."/>
            <person name="Hatfull G.F."/>
        </authorList>
    </citation>
    <scope>NUCLEOTIDE SEQUENCE [LARGE SCALE GENOMIC DNA]</scope>
</reference>
<proteinExistence type="predicted"/>
<gene>
    <name evidence="1" type="primary">11</name>
    <name evidence="1" type="ORF">PBI_DISMAS_11</name>
</gene>
<name>A0A2H5BFQ1_9CAUD</name>